<organism evidence="1 2">
    <name type="scientific">Avena sativa</name>
    <name type="common">Oat</name>
    <dbReference type="NCBI Taxonomy" id="4498"/>
    <lineage>
        <taxon>Eukaryota</taxon>
        <taxon>Viridiplantae</taxon>
        <taxon>Streptophyta</taxon>
        <taxon>Embryophyta</taxon>
        <taxon>Tracheophyta</taxon>
        <taxon>Spermatophyta</taxon>
        <taxon>Magnoliopsida</taxon>
        <taxon>Liliopsida</taxon>
        <taxon>Poales</taxon>
        <taxon>Poaceae</taxon>
        <taxon>BOP clade</taxon>
        <taxon>Pooideae</taxon>
        <taxon>Poodae</taxon>
        <taxon>Poeae</taxon>
        <taxon>Poeae Chloroplast Group 1 (Aveneae type)</taxon>
        <taxon>Aveninae</taxon>
        <taxon>Avena</taxon>
    </lineage>
</organism>
<reference evidence="1" key="2">
    <citation type="submission" date="2025-09" db="UniProtKB">
        <authorList>
            <consortium name="EnsemblPlants"/>
        </authorList>
    </citation>
    <scope>IDENTIFICATION</scope>
</reference>
<keyword evidence="2" id="KW-1185">Reference proteome</keyword>
<reference evidence="1" key="1">
    <citation type="submission" date="2021-05" db="EMBL/GenBank/DDBJ databases">
        <authorList>
            <person name="Scholz U."/>
            <person name="Mascher M."/>
            <person name="Fiebig A."/>
        </authorList>
    </citation>
    <scope>NUCLEOTIDE SEQUENCE [LARGE SCALE GENOMIC DNA]</scope>
</reference>
<name>A0ACD5WRR7_AVESA</name>
<dbReference type="EnsemblPlants" id="AVESA.00010b.r2.4CG1281300.1">
    <property type="protein sequence ID" value="AVESA.00010b.r2.4CG1281300.1.CDS"/>
    <property type="gene ID" value="AVESA.00010b.r2.4CG1281300"/>
</dbReference>
<evidence type="ECO:0000313" key="1">
    <source>
        <dbReference type="EnsemblPlants" id="AVESA.00010b.r2.4CG1281300.1.CDS"/>
    </source>
</evidence>
<sequence>MLIGFEITFPSLLSMAKDLCLDIPHDDTALEGIYTKRNEKLNKIPRDVLHALPTSLLYSVEGMVDLDWEKLLELRCSDGSFHQSPAATAYALNQTGDLKSLRFIDGIVKKYGGGGVFEKFEKDGKFLCYPGQTSQPVTAIYNTYRAAQIAFPDEDDVLGRAEQYCRAYLQERQASNTLSDKWVISKDLPGEVGYALDFPWKVSLPRIETRFYLEQYGGSSDVWIGKVLYRMPLFCNDLFLKAAKADFAIYQRMCRLEWHGLMRWYTRNNLKMYGVCPENTLRAYFLAAANIFESNRATERLAWSQTMILTQALSSYFQSHDCTPDLREGLINKLTGDHNNDLARGAKDSTHNGILHVLDELIMNLGVFENATANLREAWKDWLVTCRETDINESCEWSTALLLVRTVEVSSGRYGLTQQDLNVLEYIQLEELTSSICCKLSQSWQTTENIEDMYRQVDAEMRELAQHVFRISCNGISGLTKQTFLHVVKSFYYVAVCSSDEIHYHTFKVIFEDII</sequence>
<proteinExistence type="predicted"/>
<evidence type="ECO:0000313" key="2">
    <source>
        <dbReference type="Proteomes" id="UP001732700"/>
    </source>
</evidence>
<accession>A0ACD5WRR7</accession>
<protein>
    <submittedName>
        <fullName evidence="1">Uncharacterized protein</fullName>
    </submittedName>
</protein>
<dbReference type="Proteomes" id="UP001732700">
    <property type="component" value="Chromosome 4C"/>
</dbReference>